<evidence type="ECO:0000313" key="2">
    <source>
        <dbReference type="Proteomes" id="UP000525652"/>
    </source>
</evidence>
<comment type="caution">
    <text evidence="1">The sequence shown here is derived from an EMBL/GenBank/DDBJ whole genome shotgun (WGS) entry which is preliminary data.</text>
</comment>
<accession>A0A7X1E497</accession>
<proteinExistence type="predicted"/>
<gene>
    <name evidence="1" type="ORF">H5P30_08210</name>
</gene>
<protein>
    <recommendedName>
        <fullName evidence="3">DNA-binding protein</fullName>
    </recommendedName>
</protein>
<dbReference type="AlphaFoldDB" id="A0A7X1E497"/>
<dbReference type="Proteomes" id="UP000525652">
    <property type="component" value="Unassembled WGS sequence"/>
</dbReference>
<sequence length="91" mass="10207">MNEGMTKGERMILSELQSLKETQNAILEALHQPPARLSGAAAARRCGVSYPTFRKYYVDGGYLNPGKDRKFLTSSVDAAKRAIHIKKKLRR</sequence>
<evidence type="ECO:0008006" key="3">
    <source>
        <dbReference type="Google" id="ProtNLM"/>
    </source>
</evidence>
<evidence type="ECO:0000313" key="1">
    <source>
        <dbReference type="EMBL" id="MBC2601758.1"/>
    </source>
</evidence>
<reference evidence="1 2" key="1">
    <citation type="submission" date="2020-07" db="EMBL/GenBank/DDBJ databases">
        <authorList>
            <person name="Feng X."/>
        </authorList>
    </citation>
    <scope>NUCLEOTIDE SEQUENCE [LARGE SCALE GENOMIC DNA]</scope>
    <source>
        <strain evidence="1 2">JCM14086</strain>
    </source>
</reference>
<name>A0A7X1E497_9BACT</name>
<keyword evidence="2" id="KW-1185">Reference proteome</keyword>
<dbReference type="RefSeq" id="WP_185692467.1">
    <property type="nucleotide sequence ID" value="NZ_JACHVA010000075.1"/>
</dbReference>
<dbReference type="EMBL" id="JACHVA010000075">
    <property type="protein sequence ID" value="MBC2601758.1"/>
    <property type="molecule type" value="Genomic_DNA"/>
</dbReference>
<organism evidence="1 2">
    <name type="scientific">Puniceicoccus vermicola</name>
    <dbReference type="NCBI Taxonomy" id="388746"/>
    <lineage>
        <taxon>Bacteria</taxon>
        <taxon>Pseudomonadati</taxon>
        <taxon>Verrucomicrobiota</taxon>
        <taxon>Opitutia</taxon>
        <taxon>Puniceicoccales</taxon>
        <taxon>Puniceicoccaceae</taxon>
        <taxon>Puniceicoccus</taxon>
    </lineage>
</organism>